<organism evidence="4 5">
    <name type="scientific">Yoonia sediminilitoris</name>
    <dbReference type="NCBI Taxonomy" id="1286148"/>
    <lineage>
        <taxon>Bacteria</taxon>
        <taxon>Pseudomonadati</taxon>
        <taxon>Pseudomonadota</taxon>
        <taxon>Alphaproteobacteria</taxon>
        <taxon>Rhodobacterales</taxon>
        <taxon>Paracoccaceae</taxon>
        <taxon>Yoonia</taxon>
    </lineage>
</organism>
<gene>
    <name evidence="4" type="ORF">C8N45_102526</name>
</gene>
<evidence type="ECO:0000313" key="5">
    <source>
        <dbReference type="Proteomes" id="UP000244523"/>
    </source>
</evidence>
<name>A0A2T6KMW9_9RHOB</name>
<dbReference type="GO" id="GO:0035556">
    <property type="term" value="P:intracellular signal transduction"/>
    <property type="evidence" value="ECO:0007669"/>
    <property type="project" value="InterPro"/>
</dbReference>
<protein>
    <submittedName>
        <fullName evidence="4">AAA ATPase-like protein</fullName>
    </submittedName>
</protein>
<feature type="domain" description="Guanylate cyclase" evidence="3">
    <location>
        <begin position="57"/>
        <end position="117"/>
    </location>
</feature>
<dbReference type="PANTHER" id="PTHR16305">
    <property type="entry name" value="TESTICULAR SOLUBLE ADENYLYL CYCLASE"/>
    <property type="match status" value="1"/>
</dbReference>
<evidence type="ECO:0000313" key="4">
    <source>
        <dbReference type="EMBL" id="PUB17514.1"/>
    </source>
</evidence>
<keyword evidence="5" id="KW-1185">Reference proteome</keyword>
<keyword evidence="2" id="KW-0067">ATP-binding</keyword>
<dbReference type="EMBL" id="QBUD01000002">
    <property type="protein sequence ID" value="PUB17514.1"/>
    <property type="molecule type" value="Genomic_DNA"/>
</dbReference>
<evidence type="ECO:0000256" key="1">
    <source>
        <dbReference type="ARBA" id="ARBA00022741"/>
    </source>
</evidence>
<dbReference type="CDD" id="cd07302">
    <property type="entry name" value="CHD"/>
    <property type="match status" value="1"/>
</dbReference>
<dbReference type="InterPro" id="IPR041664">
    <property type="entry name" value="AAA_16"/>
</dbReference>
<dbReference type="InterPro" id="IPR029787">
    <property type="entry name" value="Nucleotide_cyclase"/>
</dbReference>
<keyword evidence="1" id="KW-0547">Nucleotide-binding</keyword>
<dbReference type="InterPro" id="IPR001054">
    <property type="entry name" value="A/G_cyclase"/>
</dbReference>
<dbReference type="PANTHER" id="PTHR16305:SF28">
    <property type="entry name" value="GUANYLATE CYCLASE DOMAIN-CONTAINING PROTEIN"/>
    <property type="match status" value="1"/>
</dbReference>
<dbReference type="PROSITE" id="PS00675">
    <property type="entry name" value="SIGMA54_INTERACT_1"/>
    <property type="match status" value="1"/>
</dbReference>
<dbReference type="Gene3D" id="3.30.70.1230">
    <property type="entry name" value="Nucleotide cyclase"/>
    <property type="match status" value="2"/>
</dbReference>
<dbReference type="SUPFAM" id="SSF55073">
    <property type="entry name" value="Nucleotide cyclase"/>
    <property type="match status" value="2"/>
</dbReference>
<dbReference type="InterPro" id="IPR027417">
    <property type="entry name" value="P-loop_NTPase"/>
</dbReference>
<dbReference type="Proteomes" id="UP000244523">
    <property type="component" value="Unassembled WGS sequence"/>
</dbReference>
<evidence type="ECO:0000259" key="3">
    <source>
        <dbReference type="PROSITE" id="PS50125"/>
    </source>
</evidence>
<dbReference type="GO" id="GO:0004016">
    <property type="term" value="F:adenylate cyclase activity"/>
    <property type="evidence" value="ECO:0007669"/>
    <property type="project" value="UniProtKB-ARBA"/>
</dbReference>
<dbReference type="Gene3D" id="3.40.50.300">
    <property type="entry name" value="P-loop containing nucleotide triphosphate hydrolases"/>
    <property type="match status" value="1"/>
</dbReference>
<dbReference type="Pfam" id="PF13191">
    <property type="entry name" value="AAA_16"/>
    <property type="match status" value="1"/>
</dbReference>
<accession>A0A2T6KMW9</accession>
<reference evidence="4 5" key="1">
    <citation type="submission" date="2018-04" db="EMBL/GenBank/DDBJ databases">
        <title>Genomic Encyclopedia of Archaeal and Bacterial Type Strains, Phase II (KMG-II): from individual species to whole genera.</title>
        <authorList>
            <person name="Goeker M."/>
        </authorList>
    </citation>
    <scope>NUCLEOTIDE SEQUENCE [LARGE SCALE GENOMIC DNA]</scope>
    <source>
        <strain evidence="4 5">DSM 29955</strain>
    </source>
</reference>
<dbReference type="GO" id="GO:0005524">
    <property type="term" value="F:ATP binding"/>
    <property type="evidence" value="ECO:0007669"/>
    <property type="project" value="UniProtKB-KW"/>
</dbReference>
<evidence type="ECO:0000256" key="2">
    <source>
        <dbReference type="ARBA" id="ARBA00022840"/>
    </source>
</evidence>
<dbReference type="PROSITE" id="PS50125">
    <property type="entry name" value="GUANYLATE_CYCLASE_2"/>
    <property type="match status" value="1"/>
</dbReference>
<comment type="caution">
    <text evidence="4">The sequence shown here is derived from an EMBL/GenBank/DDBJ whole genome shotgun (WGS) entry which is preliminary data.</text>
</comment>
<sequence length="1320" mass="142559">MRHESCLSPRAKANEMYASTQENVFEALSFLSAELRAALAVAPDGTTCGALPPRKVALLWSDIAGFSRHTHMFLSAGSEGVDRLHREINAHYDQLIETILSHGGEPVTFVGDGLLSVWPVDNGGMAQAVARAANTANALVRKRENGDSHFDLNHHIACGDIQTVELGGRNGRWLTTSVGSALKELEQIATIKQPNQIFLTATAASLCPADTVSEVIGGKSAHRLLGDIPFVSAERTVLAVPPATAWDATVARMPRFAQGWIETVGLKYLAELRPVTSVSVVLHGFDQSTGEGAARLDQIVQSVQEIVHGRDGYVAEVIVDDKGVSILVTFGTPPDAHSDDPLRSVLSARDILAALRQRGVQSSIGVATGRMLCCIVGNKDRRCDLVLGDALIRSTRLAGATEDGILIDKNTMRATQDRVAIAADPMMLLFKGAQTPAPVWALEDEQRPAESTHNIQGRASEKELLLRCWSHATSGIYGTNVVVEGESGVGKTSLALNLRDHVTASGGNFRIVAASAIEQASPYSALRSLFLDVLGVLPLMTAQKRQGTILSRLPYDLRERAPFLNALFPTGLDETPVTQDAIGRARAAHIQSYVVDVLCHALADTPSCLCVDDAQWLDDESGQVLARLAEALPSLMIVVLTQPTADNRWQDFAQNAGFAHLPLGPLTRAGLKELVLRCLDCETVDAALFDRIEKLTERHAFYCVELLRSLVEKKAITQHAGKATLADAAALDAASLPDTMHGMVLQRLDRLDPAEQLSLRVASVAGLVFPTQLVCDIHPVAEPDVAIAAQLKQQVSNGFLRTQDQGENLGYAFSHSIVREVAHSQLPAQQSRGLHAKAAQWIEENAAEDRASRMLELAHHWEQAGAKDRAVGYMIEEAQRLFGQGFAIDAVKVGLRAMRTAGVDVPEGTAALGQGIEENIAEIERLTAGRHPTELLSGLQPPSDDLALRFLAILPTAPLAFQSNQFEIFAWAATSAMRLVMENQSGPPHAFAIYSIVRALLTQDKVAGAAWSRAALDLDAVTGGTALPAVAFIDTWFHGHWRVPMAESIAINRAARKMDVAPQDQQYASYNIAGAVILRAATGHPLADVVDQAQRALTTALYRNARMHTVLEMQFARALQSKTDNPLSLSDHAIDEDKDIGWVAETEFANQSAFYLATRVRLHRYAGDWEGALAWYDRACEMGGAIAGQMIECDLVLHGLLARFGAVLSDNSSLSAHTDPIQKAIAMLEEWHVIQPDNFGAKAQMSKLIWAGFNGDTSAAAALSDLADSLGPDQWLQDRALALEYAARLDLVTARKQAAIAAYETWGATAVAARLRDAWL</sequence>
<dbReference type="OrthoDB" id="341967at2"/>
<dbReference type="SUPFAM" id="SSF52540">
    <property type="entry name" value="P-loop containing nucleoside triphosphate hydrolases"/>
    <property type="match status" value="1"/>
</dbReference>
<dbReference type="GO" id="GO:0009190">
    <property type="term" value="P:cyclic nucleotide biosynthetic process"/>
    <property type="evidence" value="ECO:0007669"/>
    <property type="project" value="InterPro"/>
</dbReference>
<proteinExistence type="predicted"/>
<dbReference type="InterPro" id="IPR025662">
    <property type="entry name" value="Sigma_54_int_dom_ATP-bd_1"/>
</dbReference>
<dbReference type="GO" id="GO:0005737">
    <property type="term" value="C:cytoplasm"/>
    <property type="evidence" value="ECO:0007669"/>
    <property type="project" value="TreeGrafter"/>
</dbReference>